<accession>A0A9W7F9F9</accession>
<keyword evidence="2" id="KW-0732">Signal</keyword>
<dbReference type="EMBL" id="BRXX01000375">
    <property type="protein sequence ID" value="GMI08109.1"/>
    <property type="molecule type" value="Genomic_DNA"/>
</dbReference>
<keyword evidence="4" id="KW-1185">Reference proteome</keyword>
<organism evidence="3 4">
    <name type="scientific">Triparma verrucosa</name>
    <dbReference type="NCBI Taxonomy" id="1606542"/>
    <lineage>
        <taxon>Eukaryota</taxon>
        <taxon>Sar</taxon>
        <taxon>Stramenopiles</taxon>
        <taxon>Ochrophyta</taxon>
        <taxon>Bolidophyceae</taxon>
        <taxon>Parmales</taxon>
        <taxon>Triparmaceae</taxon>
        <taxon>Triparma</taxon>
    </lineage>
</organism>
<dbReference type="Proteomes" id="UP001165160">
    <property type="component" value="Unassembled WGS sequence"/>
</dbReference>
<protein>
    <submittedName>
        <fullName evidence="3">Uncharacterized protein</fullName>
    </submittedName>
</protein>
<evidence type="ECO:0000313" key="3">
    <source>
        <dbReference type="EMBL" id="GMI08109.1"/>
    </source>
</evidence>
<evidence type="ECO:0000256" key="2">
    <source>
        <dbReference type="SAM" id="SignalP"/>
    </source>
</evidence>
<reference evidence="4" key="1">
    <citation type="journal article" date="2023" name="Commun. Biol.">
        <title>Genome analysis of Parmales, the sister group of diatoms, reveals the evolutionary specialization of diatoms from phago-mixotrophs to photoautotrophs.</title>
        <authorList>
            <person name="Ban H."/>
            <person name="Sato S."/>
            <person name="Yoshikawa S."/>
            <person name="Yamada K."/>
            <person name="Nakamura Y."/>
            <person name="Ichinomiya M."/>
            <person name="Sato N."/>
            <person name="Blanc-Mathieu R."/>
            <person name="Endo H."/>
            <person name="Kuwata A."/>
            <person name="Ogata H."/>
        </authorList>
    </citation>
    <scope>NUCLEOTIDE SEQUENCE [LARGE SCALE GENOMIC DNA]</scope>
    <source>
        <strain evidence="4">NIES 3699</strain>
    </source>
</reference>
<dbReference type="AlphaFoldDB" id="A0A9W7F9F9"/>
<sequence length="328" mass="36333">MILQSILSVLVLILSSCIYWTVQPLPPSFHPQLEYPEQGYSVMEIGEDIYSIQTLEWGLRYTCPTTPSGLRPVVVLFDKAREPQSAAKLLKQNYCVVTSSTAPDGFVLESLLQLLYAEKSTSLRVTIKSSGLANFWAVSFVSQMQRDRKFCRNIVLGLWMDGGQDEISSSLGLAEVRTSDLWRAYIRRFNKSPLYFQNTSITSILGALLGFRFGGNRAVLSGISEDVWVSTSDLVTFEDLKTNNLNDSNNNLDKHPVTAGSGDNDDDDDDDDDDDIEELFLIMLKRMGKRNKVVGAGNIDFSRVTNLQGSNVGKGAAGSLLGEWLGFS</sequence>
<gene>
    <name evidence="3" type="ORF">TrVE_jg11755</name>
</gene>
<evidence type="ECO:0000313" key="4">
    <source>
        <dbReference type="Proteomes" id="UP001165160"/>
    </source>
</evidence>
<feature type="chain" id="PRO_5040967672" evidence="2">
    <location>
        <begin position="25"/>
        <end position="328"/>
    </location>
</feature>
<name>A0A9W7F9F9_9STRA</name>
<evidence type="ECO:0000256" key="1">
    <source>
        <dbReference type="SAM" id="MobiDB-lite"/>
    </source>
</evidence>
<proteinExistence type="predicted"/>
<feature type="region of interest" description="Disordered" evidence="1">
    <location>
        <begin position="248"/>
        <end position="271"/>
    </location>
</feature>
<comment type="caution">
    <text evidence="3">The sequence shown here is derived from an EMBL/GenBank/DDBJ whole genome shotgun (WGS) entry which is preliminary data.</text>
</comment>
<feature type="signal peptide" evidence="2">
    <location>
        <begin position="1"/>
        <end position="24"/>
    </location>
</feature>